<evidence type="ECO:0000313" key="3">
    <source>
        <dbReference type="EMBL" id="UUX58744.1"/>
    </source>
</evidence>
<dbReference type="InterPro" id="IPR003806">
    <property type="entry name" value="ATP-grasp_PylC-type"/>
</dbReference>
<dbReference type="SUPFAM" id="SSF51735">
    <property type="entry name" value="NAD(P)-binding Rossmann-fold domains"/>
    <property type="match status" value="1"/>
</dbReference>
<organism evidence="3 4">
    <name type="scientific">Glutamicibacter halophytocola</name>
    <dbReference type="NCBI Taxonomy" id="1933880"/>
    <lineage>
        <taxon>Bacteria</taxon>
        <taxon>Bacillati</taxon>
        <taxon>Actinomycetota</taxon>
        <taxon>Actinomycetes</taxon>
        <taxon>Micrococcales</taxon>
        <taxon>Micrococcaceae</taxon>
        <taxon>Glutamicibacter</taxon>
    </lineage>
</organism>
<dbReference type="Pfam" id="PF01370">
    <property type="entry name" value="Epimerase"/>
    <property type="match status" value="1"/>
</dbReference>
<dbReference type="InterPro" id="IPR036291">
    <property type="entry name" value="NAD(P)-bd_dom_sf"/>
</dbReference>
<dbReference type="SUPFAM" id="SSF56059">
    <property type="entry name" value="Glutathione synthetase ATP-binding domain-like"/>
    <property type="match status" value="1"/>
</dbReference>
<evidence type="ECO:0000256" key="1">
    <source>
        <dbReference type="PROSITE-ProRule" id="PRU00409"/>
    </source>
</evidence>
<dbReference type="AlphaFoldDB" id="A0AA94XRH5"/>
<reference evidence="3" key="1">
    <citation type="journal article" date="2022" name="Pest Manag. Sci.">
        <title>Glutamicibacter halophytocola-mediated host fitness of potato tuber moth on Solanaceae crops.</title>
        <authorList>
            <person name="Wang W."/>
            <person name="Xiao G."/>
            <person name="Du G."/>
            <person name="Chang L."/>
            <person name="Yang Y."/>
            <person name="Ye J."/>
            <person name="Chen B."/>
        </authorList>
    </citation>
    <scope>NUCLEOTIDE SEQUENCE</scope>
    <source>
        <strain evidence="3">S2</strain>
    </source>
</reference>
<name>A0AA94XRH5_9MICC</name>
<sequence length="305" mass="32702">MIILITGVGGPAGSSLARQLHERGHQVIGVDMTPVPDEHLGLFLQVPAARDVSYVPALRQIIKQQHVTLVIPTVSEELPILAMDQNRELLESTGATILLSSETSIRIADDKYLTMLVLTDDHVPTPDFVRGDLYGRPSVAGFLPHQYAIVKPRVSRGGRGVRLLASSQLTDGSQEMSASDLVQRFAPGREFAPMLFRNPDNGKVDVCVVVEKTELREGLIGNAVSVQRCEFDATTAHVAQVARAAVASLDLVGPVDLDIRLTDEGQPVVLEINARFGANSAAAPELVDSVLQYASLHAPGKVGNA</sequence>
<dbReference type="InterPro" id="IPR011761">
    <property type="entry name" value="ATP-grasp"/>
</dbReference>
<dbReference type="Proteomes" id="UP001060018">
    <property type="component" value="Chromosome"/>
</dbReference>
<keyword evidence="1" id="KW-0547">Nucleotide-binding</keyword>
<evidence type="ECO:0000313" key="4">
    <source>
        <dbReference type="Proteomes" id="UP001060018"/>
    </source>
</evidence>
<dbReference type="GO" id="GO:0005524">
    <property type="term" value="F:ATP binding"/>
    <property type="evidence" value="ECO:0007669"/>
    <property type="project" value="UniProtKB-UniRule"/>
</dbReference>
<feature type="domain" description="ATP-grasp" evidence="2">
    <location>
        <begin position="115"/>
        <end position="302"/>
    </location>
</feature>
<dbReference type="RefSeq" id="WP_257745603.1">
    <property type="nucleotide sequence ID" value="NZ_CP102487.1"/>
</dbReference>
<proteinExistence type="predicted"/>
<dbReference type="Gene3D" id="3.30.470.20">
    <property type="entry name" value="ATP-grasp fold, B domain"/>
    <property type="match status" value="1"/>
</dbReference>
<dbReference type="Pfam" id="PF02655">
    <property type="entry name" value="ATP-grasp_3"/>
    <property type="match status" value="1"/>
</dbReference>
<dbReference type="PROSITE" id="PS50975">
    <property type="entry name" value="ATP_GRASP"/>
    <property type="match status" value="1"/>
</dbReference>
<gene>
    <name evidence="3" type="ORF">NUH22_15845</name>
</gene>
<evidence type="ECO:0000259" key="2">
    <source>
        <dbReference type="PROSITE" id="PS50975"/>
    </source>
</evidence>
<dbReference type="Gene3D" id="3.40.50.20">
    <property type="match status" value="1"/>
</dbReference>
<keyword evidence="1" id="KW-0067">ATP-binding</keyword>
<dbReference type="GO" id="GO:0046872">
    <property type="term" value="F:metal ion binding"/>
    <property type="evidence" value="ECO:0007669"/>
    <property type="project" value="InterPro"/>
</dbReference>
<dbReference type="EMBL" id="CP102487">
    <property type="protein sequence ID" value="UUX58744.1"/>
    <property type="molecule type" value="Genomic_DNA"/>
</dbReference>
<accession>A0AA94XRH5</accession>
<protein>
    <submittedName>
        <fullName evidence="3">ATP-grasp domain-containing protein</fullName>
    </submittedName>
</protein>
<dbReference type="InterPro" id="IPR001509">
    <property type="entry name" value="Epimerase_deHydtase"/>
</dbReference>